<evidence type="ECO:0000313" key="3">
    <source>
        <dbReference type="EMBL" id="MCW1883971.1"/>
    </source>
</evidence>
<dbReference type="Proteomes" id="UP001207930">
    <property type="component" value="Unassembled WGS sequence"/>
</dbReference>
<keyword evidence="1" id="KW-0732">Signal</keyword>
<gene>
    <name evidence="3" type="ORF">OKA04_04475</name>
</gene>
<comment type="caution">
    <text evidence="3">The sequence shown here is derived from an EMBL/GenBank/DDBJ whole genome shotgun (WGS) entry which is preliminary data.</text>
</comment>
<organism evidence="3 4">
    <name type="scientific">Luteolibacter flavescens</name>
    <dbReference type="NCBI Taxonomy" id="1859460"/>
    <lineage>
        <taxon>Bacteria</taxon>
        <taxon>Pseudomonadati</taxon>
        <taxon>Verrucomicrobiota</taxon>
        <taxon>Verrucomicrobiia</taxon>
        <taxon>Verrucomicrobiales</taxon>
        <taxon>Verrucomicrobiaceae</taxon>
        <taxon>Luteolibacter</taxon>
    </lineage>
</organism>
<protein>
    <recommendedName>
        <fullName evidence="2">Fibronectin type-III domain-containing protein</fullName>
    </recommendedName>
</protein>
<evidence type="ECO:0000256" key="1">
    <source>
        <dbReference type="SAM" id="SignalP"/>
    </source>
</evidence>
<dbReference type="EMBL" id="JAPDDS010000002">
    <property type="protein sequence ID" value="MCW1883971.1"/>
    <property type="molecule type" value="Genomic_DNA"/>
</dbReference>
<dbReference type="NCBIfam" id="TIGR04534">
    <property type="entry name" value="ELWxxDGT_rpt"/>
    <property type="match status" value="2"/>
</dbReference>
<dbReference type="PROSITE" id="PS50853">
    <property type="entry name" value="FN3"/>
    <property type="match status" value="1"/>
</dbReference>
<proteinExistence type="predicted"/>
<keyword evidence="4" id="KW-1185">Reference proteome</keyword>
<name>A0ABT3FL46_9BACT</name>
<dbReference type="InterPro" id="IPR030916">
    <property type="entry name" value="ELWxxDGT_rpt"/>
</dbReference>
<evidence type="ECO:0000259" key="2">
    <source>
        <dbReference type="PROSITE" id="PS50853"/>
    </source>
</evidence>
<dbReference type="InterPro" id="IPR003961">
    <property type="entry name" value="FN3_dom"/>
</dbReference>
<feature type="domain" description="Fibronectin type-III" evidence="2">
    <location>
        <begin position="430"/>
        <end position="530"/>
    </location>
</feature>
<dbReference type="RefSeq" id="WP_264499930.1">
    <property type="nucleotide sequence ID" value="NZ_JAPDDS010000002.1"/>
</dbReference>
<accession>A0ABT3FL46</accession>
<reference evidence="3 4" key="1">
    <citation type="submission" date="2022-10" db="EMBL/GenBank/DDBJ databases">
        <title>Luteolibacter flavescens strain MCCC 1K03193, whole genome shotgun sequencing project.</title>
        <authorList>
            <person name="Zhao G."/>
            <person name="Shen L."/>
        </authorList>
    </citation>
    <scope>NUCLEOTIDE SEQUENCE [LARGE SCALE GENOMIC DNA]</scope>
    <source>
        <strain evidence="3 4">MCCC 1K03193</strain>
    </source>
</reference>
<evidence type="ECO:0000313" key="4">
    <source>
        <dbReference type="Proteomes" id="UP001207930"/>
    </source>
</evidence>
<feature type="signal peptide" evidence="1">
    <location>
        <begin position="1"/>
        <end position="20"/>
    </location>
</feature>
<dbReference type="InterPro" id="IPR011047">
    <property type="entry name" value="Quinoprotein_ADH-like_sf"/>
</dbReference>
<sequence length="647" mass="68719">MKPIQLLVLLPLAVTLPSLYGGQPAPDLVKDIQPGSVGAIPDFSRPLVLGNKLIFAANDGKTGYELWESDGTAAGTRLLKDIVSGAAGSYPSGPVGAGNHMYFKTSNSSGSPLGIWKTDGTAAGTTKMSNMGTNPLLFGSVGNTLYFYNTTVESGFELWKTDGTAAGTMIVSDLTPGTASSSLTAGIGVGSYYYFVSHVRGVSVSLWRTDGTSAGTTLIKSLPNGSGFSGFTVVGNDLYFGASDGIHGHELWKSDGTAAGTFMLKDLAPGPDNGISSGSLTEAGGLLYFCARLDDRYAVWRSDGTEAGTFPLLPIVNPINSKMLVMGNEILFSAHYNGKAEVWRSNGTVAGTFPFKPGMKTGLGFILKRGSTWYFGSSELWQSDGTPDGTRSVADWTSSYSQRALLGDKIYVSANLSPAGHELHAYDLTPPSIAKPELTERTKTSMKVSTAIHGNGFASTAALEYGLTETYGTTVTIPLGTEVANQFQPVEITLSDLSPGSAYHYRITATSTKGSRISTGTFDTLYTREDWRMAHFGMSGNTGVAADDADPDGDGVSNLVEYAFGLTPSMRDASKLPQSTRNSVNDIYSFTSPPGREDVTCGLEVSFTLEPGSWQAVESYGKGRNHAYNVQHFGIPRRFTRWTANPR</sequence>
<dbReference type="SUPFAM" id="SSF50998">
    <property type="entry name" value="Quinoprotein alcohol dehydrogenase-like"/>
    <property type="match status" value="1"/>
</dbReference>
<feature type="chain" id="PRO_5045957102" description="Fibronectin type-III domain-containing protein" evidence="1">
    <location>
        <begin position="21"/>
        <end position="647"/>
    </location>
</feature>